<dbReference type="PANTHER" id="PTHR48267">
    <property type="entry name" value="CUPREDOXIN SUPERFAMILY PROTEIN"/>
    <property type="match status" value="1"/>
</dbReference>
<feature type="domain" description="Plastocyanin-like" evidence="6">
    <location>
        <begin position="99"/>
        <end position="212"/>
    </location>
</feature>
<dbReference type="PANTHER" id="PTHR48267:SF1">
    <property type="entry name" value="BILIRUBIN OXIDASE"/>
    <property type="match status" value="1"/>
</dbReference>
<feature type="domain" description="Plastocyanin-like" evidence="4">
    <location>
        <begin position="273"/>
        <end position="333"/>
    </location>
</feature>
<evidence type="ECO:0000313" key="8">
    <source>
        <dbReference type="EMBL" id="MDT2638412.1"/>
    </source>
</evidence>
<name>A0AAW8TMX9_9ENTE</name>
<protein>
    <submittedName>
        <fullName evidence="8">Multicopper oxidase domain-containing protein</fullName>
    </submittedName>
</protein>
<comment type="similarity">
    <text evidence="1">Belongs to the multicopper oxidase family.</text>
</comment>
<evidence type="ECO:0000259" key="5">
    <source>
        <dbReference type="Pfam" id="PF07731"/>
    </source>
</evidence>
<dbReference type="EMBL" id="JARPYR010000030">
    <property type="protein sequence ID" value="MDT2597725.1"/>
    <property type="molecule type" value="Genomic_DNA"/>
</dbReference>
<keyword evidence="3" id="KW-0560">Oxidoreductase</keyword>
<evidence type="ECO:0000256" key="3">
    <source>
        <dbReference type="ARBA" id="ARBA00023002"/>
    </source>
</evidence>
<dbReference type="CDD" id="cd13867">
    <property type="entry name" value="CuRO_2_CueO_FtsP"/>
    <property type="match status" value="1"/>
</dbReference>
<dbReference type="InterPro" id="IPR045087">
    <property type="entry name" value="Cu-oxidase_fam"/>
</dbReference>
<dbReference type="Pfam" id="PF07731">
    <property type="entry name" value="Cu-oxidase_2"/>
    <property type="match status" value="1"/>
</dbReference>
<evidence type="ECO:0000256" key="2">
    <source>
        <dbReference type="ARBA" id="ARBA00022723"/>
    </source>
</evidence>
<evidence type="ECO:0000313" key="9">
    <source>
        <dbReference type="Proteomes" id="UP001245561"/>
    </source>
</evidence>
<evidence type="ECO:0000313" key="10">
    <source>
        <dbReference type="Proteomes" id="UP001256547"/>
    </source>
</evidence>
<evidence type="ECO:0000259" key="6">
    <source>
        <dbReference type="Pfam" id="PF07732"/>
    </source>
</evidence>
<evidence type="ECO:0000259" key="4">
    <source>
        <dbReference type="Pfam" id="PF00394"/>
    </source>
</evidence>
<proteinExistence type="inferred from homology"/>
<keyword evidence="2" id="KW-0479">Metal-binding</keyword>
<dbReference type="EMBL" id="JARPYT010000031">
    <property type="protein sequence ID" value="MDT2638412.1"/>
    <property type="molecule type" value="Genomic_DNA"/>
</dbReference>
<dbReference type="GO" id="GO:0016491">
    <property type="term" value="F:oxidoreductase activity"/>
    <property type="evidence" value="ECO:0007669"/>
    <property type="project" value="UniProtKB-KW"/>
</dbReference>
<dbReference type="Proteomes" id="UP001256547">
    <property type="component" value="Unassembled WGS sequence"/>
</dbReference>
<dbReference type="InterPro" id="IPR008972">
    <property type="entry name" value="Cupredoxin"/>
</dbReference>
<reference evidence="8 10" key="1">
    <citation type="submission" date="2023-03" db="EMBL/GenBank/DDBJ databases">
        <authorList>
            <person name="Shen W."/>
            <person name="Cai J."/>
        </authorList>
    </citation>
    <scope>NUCLEOTIDE SEQUENCE</scope>
    <source>
        <strain evidence="8">P55-2</strain>
        <strain evidence="7 10">P72-2</strain>
    </source>
</reference>
<dbReference type="Pfam" id="PF07732">
    <property type="entry name" value="Cu-oxidase_3"/>
    <property type="match status" value="1"/>
</dbReference>
<dbReference type="CDD" id="cd13890">
    <property type="entry name" value="CuRO_3_CueO_FtsP"/>
    <property type="match status" value="1"/>
</dbReference>
<organism evidence="8 9">
    <name type="scientific">Enterococcus dongliensis</name>
    <dbReference type="NCBI Taxonomy" id="2559925"/>
    <lineage>
        <taxon>Bacteria</taxon>
        <taxon>Bacillati</taxon>
        <taxon>Bacillota</taxon>
        <taxon>Bacilli</taxon>
        <taxon>Lactobacillales</taxon>
        <taxon>Enterococcaceae</taxon>
        <taxon>Enterococcus</taxon>
    </lineage>
</organism>
<dbReference type="InterPro" id="IPR011707">
    <property type="entry name" value="Cu-oxidase-like_N"/>
</dbReference>
<dbReference type="Gene3D" id="2.60.40.420">
    <property type="entry name" value="Cupredoxins - blue copper proteins"/>
    <property type="match status" value="3"/>
</dbReference>
<dbReference type="PROSITE" id="PS00080">
    <property type="entry name" value="MULTICOPPER_OXIDASE2"/>
    <property type="match status" value="1"/>
</dbReference>
<evidence type="ECO:0000256" key="1">
    <source>
        <dbReference type="ARBA" id="ARBA00010609"/>
    </source>
</evidence>
<accession>A0AAW8TMX9</accession>
<dbReference type="Proteomes" id="UP001245561">
    <property type="component" value="Unassembled WGS sequence"/>
</dbReference>
<dbReference type="SUPFAM" id="SSF49503">
    <property type="entry name" value="Cupredoxins"/>
    <property type="match status" value="3"/>
</dbReference>
<dbReference type="Pfam" id="PF00394">
    <property type="entry name" value="Cu-oxidase"/>
    <property type="match status" value="1"/>
</dbReference>
<dbReference type="InterPro" id="IPR011706">
    <property type="entry name" value="Cu-oxidase_C"/>
</dbReference>
<dbReference type="InterPro" id="IPR001117">
    <property type="entry name" value="Cu-oxidase_2nd"/>
</dbReference>
<dbReference type="RefSeq" id="WP_227150470.1">
    <property type="nucleotide sequence ID" value="NZ_JARPYR010000030.1"/>
</dbReference>
<dbReference type="AlphaFoldDB" id="A0AAW8TMX9"/>
<feature type="domain" description="Plastocyanin-like" evidence="5">
    <location>
        <begin position="394"/>
        <end position="506"/>
    </location>
</feature>
<comment type="caution">
    <text evidence="8">The sequence shown here is derived from an EMBL/GenBank/DDBJ whole genome shotgun (WGS) entry which is preliminary data.</text>
</comment>
<keyword evidence="10" id="KW-1185">Reference proteome</keyword>
<dbReference type="CDD" id="cd04232">
    <property type="entry name" value="CuRO_1_CueO_FtsP"/>
    <property type="match status" value="1"/>
</dbReference>
<evidence type="ECO:0000313" key="7">
    <source>
        <dbReference type="EMBL" id="MDT2597725.1"/>
    </source>
</evidence>
<dbReference type="GO" id="GO:0005507">
    <property type="term" value="F:copper ion binding"/>
    <property type="evidence" value="ECO:0007669"/>
    <property type="project" value="InterPro"/>
</dbReference>
<gene>
    <name evidence="8" type="ORF">P7D36_13070</name>
    <name evidence="7" type="ORF">P7D39_12020</name>
</gene>
<sequence length="506" mass="57784">MKNIKKKWILIILSAILIGAVGSIFIYKKYTRNYTEQSIQKVEKSGERNNNMMSGMMGNEQNLDLKPSKQSERQLLIPPVLETSSQNEEEITYDIVAREGEFQIKDGEKTETLGYNGEFLGPVLRMKKGQKVTINTTNQLASRTSFHWHGLKIPSDVDGGPHQTIESGEKKSVTFEVKQEASTLWFHPHPEGETASQVYKGLAGLMYVEDENSKSLNLPENYGIDDIPLIVQDKSFKADNQIDYENDYNSDGTQGDTLLTNGTINPYVEVNNRWMRYRIVSGSNSRTFTFSLDSNEPFYQVATDGGFLNTPVKLNSLTLSPGERAEILVDTKKYNNGDTIKLLANDSVALNMRIRGRKTDTTFIPSKKLNDINTIDEKSLEGLNRQIINLKGMSHMVNINNKQFDMNRIDLYKKLNEQEIWEVNNYSSMMGEMAHPFHIHGVQFQIISRNGKQPRSNENGWKDTVLVNPEERVELLVRFDHAGTFMYHCHILEHEEYGMMGQMEVR</sequence>
<dbReference type="InterPro" id="IPR002355">
    <property type="entry name" value="Cu_oxidase_Cu_BS"/>
</dbReference>